<evidence type="ECO:0000313" key="1">
    <source>
        <dbReference type="EMBL" id="GHO46562.1"/>
    </source>
</evidence>
<organism evidence="1 2">
    <name type="scientific">Ktedonospora formicarum</name>
    <dbReference type="NCBI Taxonomy" id="2778364"/>
    <lineage>
        <taxon>Bacteria</taxon>
        <taxon>Bacillati</taxon>
        <taxon>Chloroflexota</taxon>
        <taxon>Ktedonobacteria</taxon>
        <taxon>Ktedonobacterales</taxon>
        <taxon>Ktedonobacteraceae</taxon>
        <taxon>Ktedonospora</taxon>
    </lineage>
</organism>
<protein>
    <recommendedName>
        <fullName evidence="3">DUF2071 domain-containing protein</fullName>
    </recommendedName>
</protein>
<comment type="caution">
    <text evidence="1">The sequence shown here is derived from an EMBL/GenBank/DDBJ whole genome shotgun (WGS) entry which is preliminary data.</text>
</comment>
<name>A0A8J3HYI9_9CHLR</name>
<evidence type="ECO:0008006" key="3">
    <source>
        <dbReference type="Google" id="ProtNLM"/>
    </source>
</evidence>
<evidence type="ECO:0000313" key="2">
    <source>
        <dbReference type="Proteomes" id="UP000612362"/>
    </source>
</evidence>
<dbReference type="PANTHER" id="PTHR39186">
    <property type="entry name" value="DUF2071 FAMILY PROTEIN"/>
    <property type="match status" value="1"/>
</dbReference>
<dbReference type="SUPFAM" id="SSF160104">
    <property type="entry name" value="Acetoacetate decarboxylase-like"/>
    <property type="match status" value="1"/>
</dbReference>
<dbReference type="Pfam" id="PF09844">
    <property type="entry name" value="DUF2071"/>
    <property type="match status" value="1"/>
</dbReference>
<accession>A0A8J3HYI9</accession>
<dbReference type="EMBL" id="BNJF01000002">
    <property type="protein sequence ID" value="GHO46562.1"/>
    <property type="molecule type" value="Genomic_DNA"/>
</dbReference>
<reference evidence="1" key="1">
    <citation type="submission" date="2020-10" db="EMBL/GenBank/DDBJ databases">
        <title>Taxonomic study of unclassified bacteria belonging to the class Ktedonobacteria.</title>
        <authorList>
            <person name="Yabe S."/>
            <person name="Wang C.M."/>
            <person name="Zheng Y."/>
            <person name="Sakai Y."/>
            <person name="Cavaletti L."/>
            <person name="Monciardini P."/>
            <person name="Donadio S."/>
        </authorList>
    </citation>
    <scope>NUCLEOTIDE SEQUENCE</scope>
    <source>
        <strain evidence="1">SOSP1-1</strain>
    </source>
</reference>
<dbReference type="InterPro" id="IPR018644">
    <property type="entry name" value="DUF2071"/>
</dbReference>
<dbReference type="PANTHER" id="PTHR39186:SF1">
    <property type="entry name" value="DUF2071 DOMAIN-CONTAINING PROTEIN"/>
    <property type="match status" value="1"/>
</dbReference>
<sequence length="250" mass="29019">MNQRSVLQEIAHRPYPLPSTDWVMTQDWKDLLFSHWPIAPDKLRPLIPPALELDTFGGECWIGIVPFSMAHIRLRGLPEAPGLSAMIELNVRTYVRAGDLPGVYFFSLDASNPIMVATARTFFHLPYFNAHMKVEHRGDTTHYTSVRTHRGAAQAEYEARYRPLTREAKTQPGSVEEWFTERYCLYAQDRHGHLYRGNIHHLRWPLWEAELETIRDTMTKPHGITLPDTQPILHYAHQLSVLIWPLQHVI</sequence>
<dbReference type="AlphaFoldDB" id="A0A8J3HYI9"/>
<dbReference type="RefSeq" id="WP_236031457.1">
    <property type="nucleotide sequence ID" value="NZ_BNJF01000002.1"/>
</dbReference>
<dbReference type="Gene3D" id="2.40.400.10">
    <property type="entry name" value="Acetoacetate decarboxylase-like"/>
    <property type="match status" value="1"/>
</dbReference>
<dbReference type="Proteomes" id="UP000612362">
    <property type="component" value="Unassembled WGS sequence"/>
</dbReference>
<dbReference type="InterPro" id="IPR023375">
    <property type="entry name" value="ADC_dom_sf"/>
</dbReference>
<keyword evidence="2" id="KW-1185">Reference proteome</keyword>
<gene>
    <name evidence="1" type="primary">yqjF</name>
    <name evidence="1" type="ORF">KSX_47250</name>
</gene>
<proteinExistence type="predicted"/>